<dbReference type="PANTHER" id="PTHR13903">
    <property type="entry name" value="PIRIN-RELATED"/>
    <property type="match status" value="1"/>
</dbReference>
<evidence type="ECO:0000256" key="2">
    <source>
        <dbReference type="PIRSR" id="PIRSR006232-1"/>
    </source>
</evidence>
<dbReference type="EMBL" id="CP011371">
    <property type="protein sequence ID" value="AKJ31777.1"/>
    <property type="molecule type" value="Genomic_DNA"/>
</dbReference>
<protein>
    <submittedName>
        <fullName evidence="6">Pirin</fullName>
    </submittedName>
</protein>
<dbReference type="Proteomes" id="UP000035352">
    <property type="component" value="Chromosome"/>
</dbReference>
<dbReference type="InterPro" id="IPR014710">
    <property type="entry name" value="RmlC-like_jellyroll"/>
</dbReference>
<organism evidence="6 7">
    <name type="scientific">Caldimonas brevitalea</name>
    <dbReference type="NCBI Taxonomy" id="413882"/>
    <lineage>
        <taxon>Bacteria</taxon>
        <taxon>Pseudomonadati</taxon>
        <taxon>Pseudomonadota</taxon>
        <taxon>Betaproteobacteria</taxon>
        <taxon>Burkholderiales</taxon>
        <taxon>Sphaerotilaceae</taxon>
        <taxon>Caldimonas</taxon>
    </lineage>
</organism>
<keyword evidence="2" id="KW-0479">Metal-binding</keyword>
<evidence type="ECO:0000256" key="3">
    <source>
        <dbReference type="RuleBase" id="RU003457"/>
    </source>
</evidence>
<dbReference type="Gene3D" id="2.60.120.10">
    <property type="entry name" value="Jelly Rolls"/>
    <property type="match status" value="1"/>
</dbReference>
<dbReference type="KEGG" id="pbh:AAW51_5086"/>
<dbReference type="AlphaFoldDB" id="A0A0G3BQU0"/>
<evidence type="ECO:0000259" key="5">
    <source>
        <dbReference type="Pfam" id="PF05726"/>
    </source>
</evidence>
<comment type="similarity">
    <text evidence="1 3">Belongs to the pirin family.</text>
</comment>
<feature type="domain" description="Pirin N-terminal" evidence="4">
    <location>
        <begin position="18"/>
        <end position="122"/>
    </location>
</feature>
<dbReference type="Pfam" id="PF05726">
    <property type="entry name" value="Pirin_C"/>
    <property type="match status" value="1"/>
</dbReference>
<dbReference type="STRING" id="413882.AAW51_5086"/>
<dbReference type="OrthoDB" id="321327at2"/>
<feature type="binding site" evidence="2">
    <location>
        <position position="100"/>
    </location>
    <ligand>
        <name>Fe cation</name>
        <dbReference type="ChEBI" id="CHEBI:24875"/>
    </ligand>
</feature>
<evidence type="ECO:0000256" key="1">
    <source>
        <dbReference type="ARBA" id="ARBA00008416"/>
    </source>
</evidence>
<dbReference type="CDD" id="cd02909">
    <property type="entry name" value="cupin_pirin_N"/>
    <property type="match status" value="1"/>
</dbReference>
<evidence type="ECO:0000259" key="4">
    <source>
        <dbReference type="Pfam" id="PF02678"/>
    </source>
</evidence>
<feature type="binding site" evidence="2">
    <location>
        <position position="56"/>
    </location>
    <ligand>
        <name>Fe cation</name>
        <dbReference type="ChEBI" id="CHEBI:24875"/>
    </ligand>
</feature>
<feature type="domain" description="Pirin C-terminal" evidence="5">
    <location>
        <begin position="176"/>
        <end position="278"/>
    </location>
</feature>
<dbReference type="GO" id="GO:0046872">
    <property type="term" value="F:metal ion binding"/>
    <property type="evidence" value="ECO:0007669"/>
    <property type="project" value="UniProtKB-KW"/>
</dbReference>
<feature type="binding site" evidence="2">
    <location>
        <position position="58"/>
    </location>
    <ligand>
        <name>Fe cation</name>
        <dbReference type="ChEBI" id="CHEBI:24875"/>
    </ligand>
</feature>
<comment type="cofactor">
    <cofactor evidence="2">
        <name>Fe cation</name>
        <dbReference type="ChEBI" id="CHEBI:24875"/>
    </cofactor>
    <text evidence="2">Binds 1 Fe cation per subunit.</text>
</comment>
<dbReference type="InterPro" id="IPR012093">
    <property type="entry name" value="Pirin"/>
</dbReference>
<name>A0A0G3BQU0_9BURK</name>
<dbReference type="InterPro" id="IPR003829">
    <property type="entry name" value="Pirin_N_dom"/>
</dbReference>
<keyword evidence="2" id="KW-0408">Iron</keyword>
<accession>A0A0G3BQU0</accession>
<gene>
    <name evidence="6" type="ORF">AAW51_5086</name>
</gene>
<sequence length="296" mass="32007">MEPVRLHSHVKDLGAGLQVRRLLPAAALQAVGPFVFFDHFGPTQLPPGGGMDIAPHPHIGLATVTYLFEGVIVHRDSLGSVREIRPGEVNWMSAGRGIVHSERSPEGERVSGPRLHGLQTWLALPPGEEESAPAFVHVDANALPVLEAHGAVLRVVVGDAFGRRSPVPVRSGTLYVVAEMPFGCSIELPLDHPERAVYVVSGSLSVEGEPVDRGEMLVLPGRPARLRALEKTVAVLLGGEPLELGAENSHTHPRHIRWNFVSSRQARIDAAVEAWRRQDHQAFPPVPGESGFIAYP</sequence>
<proteinExistence type="inferred from homology"/>
<dbReference type="RefSeq" id="WP_047196847.1">
    <property type="nucleotide sequence ID" value="NZ_CP011371.1"/>
</dbReference>
<keyword evidence="7" id="KW-1185">Reference proteome</keyword>
<evidence type="ECO:0000313" key="6">
    <source>
        <dbReference type="EMBL" id="AKJ31777.1"/>
    </source>
</evidence>
<dbReference type="SUPFAM" id="SSF51182">
    <property type="entry name" value="RmlC-like cupins"/>
    <property type="match status" value="1"/>
</dbReference>
<dbReference type="InterPro" id="IPR011051">
    <property type="entry name" value="RmlC_Cupin_sf"/>
</dbReference>
<dbReference type="PANTHER" id="PTHR13903:SF8">
    <property type="entry name" value="PIRIN"/>
    <property type="match status" value="1"/>
</dbReference>
<dbReference type="PIRSF" id="PIRSF006232">
    <property type="entry name" value="Pirin"/>
    <property type="match status" value="1"/>
</dbReference>
<dbReference type="PATRIC" id="fig|413882.6.peg.5312"/>
<dbReference type="InterPro" id="IPR008778">
    <property type="entry name" value="Pirin_C_dom"/>
</dbReference>
<dbReference type="Pfam" id="PF02678">
    <property type="entry name" value="Pirin"/>
    <property type="match status" value="1"/>
</dbReference>
<reference evidence="6 7" key="1">
    <citation type="submission" date="2015-05" db="EMBL/GenBank/DDBJ databases">
        <authorList>
            <person name="Tang B."/>
            <person name="Yu Y."/>
        </authorList>
    </citation>
    <scope>NUCLEOTIDE SEQUENCE [LARGE SCALE GENOMIC DNA]</scope>
    <source>
        <strain evidence="6 7">DSM 7029</strain>
    </source>
</reference>
<evidence type="ECO:0000313" key="7">
    <source>
        <dbReference type="Proteomes" id="UP000035352"/>
    </source>
</evidence>
<feature type="binding site" evidence="2">
    <location>
        <position position="102"/>
    </location>
    <ligand>
        <name>Fe cation</name>
        <dbReference type="ChEBI" id="CHEBI:24875"/>
    </ligand>
</feature>